<dbReference type="InterPro" id="IPR029016">
    <property type="entry name" value="GAF-like_dom_sf"/>
</dbReference>
<gene>
    <name evidence="11" type="ORF">Fcan01_12262</name>
</gene>
<proteinExistence type="inferred from homology"/>
<evidence type="ECO:0000256" key="7">
    <source>
        <dbReference type="PIRSR" id="PIRSR623088-3"/>
    </source>
</evidence>
<dbReference type="InterPro" id="IPR003018">
    <property type="entry name" value="GAF"/>
</dbReference>
<feature type="compositionally biased region" description="Polar residues" evidence="9">
    <location>
        <begin position="984"/>
        <end position="993"/>
    </location>
</feature>
<dbReference type="InterPro" id="IPR003607">
    <property type="entry name" value="HD/PDEase_dom"/>
</dbReference>
<evidence type="ECO:0000256" key="4">
    <source>
        <dbReference type="ARBA" id="ARBA00022801"/>
    </source>
</evidence>
<accession>A0A226E6T2</accession>
<dbReference type="Proteomes" id="UP000198287">
    <property type="component" value="Unassembled WGS sequence"/>
</dbReference>
<keyword evidence="3 7" id="KW-0479">Metal-binding</keyword>
<dbReference type="SMART" id="SM00471">
    <property type="entry name" value="HDc"/>
    <property type="match status" value="1"/>
</dbReference>
<dbReference type="InterPro" id="IPR036971">
    <property type="entry name" value="PDEase_catalytic_dom_sf"/>
</dbReference>
<keyword evidence="12" id="KW-1185">Reference proteome</keyword>
<dbReference type="OrthoDB" id="74705at2759"/>
<dbReference type="PRINTS" id="PR00387">
    <property type="entry name" value="PDIESTERASE1"/>
</dbReference>
<dbReference type="STRING" id="158441.A0A226E6T2"/>
<feature type="region of interest" description="Disordered" evidence="9">
    <location>
        <begin position="45"/>
        <end position="104"/>
    </location>
</feature>
<dbReference type="Gene3D" id="3.30.450.40">
    <property type="match status" value="2"/>
</dbReference>
<comment type="similarity">
    <text evidence="1 8">Belongs to the cyclic nucleotide phosphodiesterase family.</text>
</comment>
<evidence type="ECO:0000256" key="9">
    <source>
        <dbReference type="SAM" id="MobiDB-lite"/>
    </source>
</evidence>
<feature type="binding site" evidence="7">
    <location>
        <position position="697"/>
    </location>
    <ligand>
        <name>Zn(2+)</name>
        <dbReference type="ChEBI" id="CHEBI:29105"/>
        <label>2</label>
    </ligand>
</feature>
<feature type="binding site" evidence="6">
    <location>
        <begin position="656"/>
        <end position="660"/>
    </location>
    <ligand>
        <name>AMP</name>
        <dbReference type="ChEBI" id="CHEBI:456215"/>
    </ligand>
</feature>
<dbReference type="Gene3D" id="1.10.1300.10">
    <property type="entry name" value="3'5'-cyclic nucleotide phosphodiesterase, catalytic domain"/>
    <property type="match status" value="1"/>
</dbReference>
<organism evidence="11 12">
    <name type="scientific">Folsomia candida</name>
    <name type="common">Springtail</name>
    <dbReference type="NCBI Taxonomy" id="158441"/>
    <lineage>
        <taxon>Eukaryota</taxon>
        <taxon>Metazoa</taxon>
        <taxon>Ecdysozoa</taxon>
        <taxon>Arthropoda</taxon>
        <taxon>Hexapoda</taxon>
        <taxon>Collembola</taxon>
        <taxon>Entomobryomorpha</taxon>
        <taxon>Isotomoidea</taxon>
        <taxon>Isotomidae</taxon>
        <taxon>Proisotominae</taxon>
        <taxon>Folsomia</taxon>
    </lineage>
</organism>
<dbReference type="EMBL" id="LNIX01000006">
    <property type="protein sequence ID" value="OXA53169.1"/>
    <property type="molecule type" value="Genomic_DNA"/>
</dbReference>
<dbReference type="PROSITE" id="PS51845">
    <property type="entry name" value="PDEASE_I_2"/>
    <property type="match status" value="1"/>
</dbReference>
<comment type="caution">
    <text evidence="11">The sequence shown here is derived from an EMBL/GenBank/DDBJ whole genome shotgun (WGS) entry which is preliminary data.</text>
</comment>
<dbReference type="AlphaFoldDB" id="A0A226E6T2"/>
<evidence type="ECO:0000256" key="5">
    <source>
        <dbReference type="PIRSR" id="PIRSR623088-1"/>
    </source>
</evidence>
<dbReference type="InterPro" id="IPR002073">
    <property type="entry name" value="PDEase_catalytic_dom"/>
</dbReference>
<feature type="domain" description="PDEase" evidence="10">
    <location>
        <begin position="580"/>
        <end position="903"/>
    </location>
</feature>
<dbReference type="OMA" id="FHIPYEV"/>
<feature type="compositionally biased region" description="Polar residues" evidence="9">
    <location>
        <begin position="1016"/>
        <end position="1028"/>
    </location>
</feature>
<dbReference type="Pfam" id="PF01590">
    <property type="entry name" value="GAF"/>
    <property type="match status" value="2"/>
</dbReference>
<evidence type="ECO:0000256" key="6">
    <source>
        <dbReference type="PIRSR" id="PIRSR623088-2"/>
    </source>
</evidence>
<feature type="binding site" evidence="7">
    <location>
        <position position="807"/>
    </location>
    <ligand>
        <name>Zn(2+)</name>
        <dbReference type="ChEBI" id="CHEBI:29105"/>
        <label>1</label>
    </ligand>
</feature>
<evidence type="ECO:0000256" key="1">
    <source>
        <dbReference type="ARBA" id="ARBA00007648"/>
    </source>
</evidence>
<evidence type="ECO:0000256" key="8">
    <source>
        <dbReference type="RuleBase" id="RU363067"/>
    </source>
</evidence>
<feature type="binding site" evidence="6">
    <location>
        <position position="860"/>
    </location>
    <ligand>
        <name>AMP</name>
        <dbReference type="ChEBI" id="CHEBI:456215"/>
    </ligand>
</feature>
<reference evidence="11 12" key="1">
    <citation type="submission" date="2015-12" db="EMBL/GenBank/DDBJ databases">
        <title>The genome of Folsomia candida.</title>
        <authorList>
            <person name="Faddeeva A."/>
            <person name="Derks M.F."/>
            <person name="Anvar Y."/>
            <person name="Smit S."/>
            <person name="Van Straalen N."/>
            <person name="Roelofs D."/>
        </authorList>
    </citation>
    <scope>NUCLEOTIDE SEQUENCE [LARGE SCALE GENOMIC DNA]</scope>
    <source>
        <strain evidence="11 12">VU population</strain>
        <tissue evidence="11">Whole body</tissue>
    </source>
</reference>
<dbReference type="SMART" id="SM00065">
    <property type="entry name" value="GAF"/>
    <property type="match status" value="2"/>
</dbReference>
<feature type="active site" description="Proton donor" evidence="5">
    <location>
        <position position="656"/>
    </location>
</feature>
<dbReference type="CDD" id="cd00077">
    <property type="entry name" value="HDc"/>
    <property type="match status" value="1"/>
</dbReference>
<dbReference type="EC" id="3.1.4.-" evidence="8"/>
<name>A0A226E6T2_FOLCA</name>
<feature type="binding site" evidence="7">
    <location>
        <position position="660"/>
    </location>
    <ligand>
        <name>Zn(2+)</name>
        <dbReference type="ChEBI" id="CHEBI:29105"/>
        <label>1</label>
    </ligand>
</feature>
<keyword evidence="4 8" id="KW-0378">Hydrolase</keyword>
<dbReference type="PROSITE" id="PS00126">
    <property type="entry name" value="PDEASE_I_1"/>
    <property type="match status" value="1"/>
</dbReference>
<feature type="region of interest" description="Disordered" evidence="9">
    <location>
        <begin position="969"/>
        <end position="1069"/>
    </location>
</feature>
<dbReference type="InterPro" id="IPR023174">
    <property type="entry name" value="PDEase_CS"/>
</dbReference>
<protein>
    <recommendedName>
        <fullName evidence="8">Phosphodiesterase</fullName>
        <ecNumber evidence="8">3.1.4.-</ecNumber>
    </recommendedName>
</protein>
<dbReference type="GO" id="GO:0007165">
    <property type="term" value="P:signal transduction"/>
    <property type="evidence" value="ECO:0007669"/>
    <property type="project" value="InterPro"/>
</dbReference>
<feature type="compositionally biased region" description="Low complexity" evidence="9">
    <location>
        <begin position="52"/>
        <end position="70"/>
    </location>
</feature>
<dbReference type="FunFam" id="1.10.1300.10:FF:000003">
    <property type="entry name" value="Phosphodiesterase"/>
    <property type="match status" value="1"/>
</dbReference>
<comment type="cofactor">
    <cofactor evidence="8">
        <name>a divalent metal cation</name>
        <dbReference type="ChEBI" id="CHEBI:60240"/>
    </cofactor>
    <text evidence="8">Binds 2 divalent metal cations per subunit. Site 1 may preferentially bind zinc ions, while site 2 has a preference for magnesium and/or manganese ions.</text>
</comment>
<keyword evidence="2" id="KW-0140">cGMP</keyword>
<dbReference type="GO" id="GO:0046872">
    <property type="term" value="F:metal ion binding"/>
    <property type="evidence" value="ECO:0007669"/>
    <property type="project" value="UniProtKB-KW"/>
</dbReference>
<sequence>MEVNSIPIQPELEEYLESHPEFIQRWLQEKASPETVKEVLSCCTSAEPEQIKNTTSNNNNNKSSYKNINSTPPPAPPSSVGNEAEDPEEASLIQRSRSRSKRNSITSDRFQSWLSSTCPKSRTSGGGGERRFLSNAAEPLTSRFESLDENALFIELVKDISNELDIDVLCHKILVNVGFLTHAERCNLYLARGPSEQRYLVTKLLDITTESDDVEECLKKARAKETRIAFGVGIVGHVAQTKEIINIKDIQEDTRFIKDMEEMGESSGLPVHSVLGVPVCNNEGDVIGVAQLINRKSGEDHHFTEHDIEVLQRYLTFCGIGIQNAQLFDTSVAEYRRNQLLLNLARSIFEEQTNLERLVTKIMKEAQGLLKCERCLVYLRDVPLMEASHIERILMMPSAPGERKPLSRRESKTVTMRDVLKEKGLHFELVFELTGDNHADEIRRPTAAEMQTSPLTQIAKYVATNSEILNIGDAITWYSDSLDHSKELLPMAESSFYNSLPKSILCMPIYNGQRQVIGVAQLINKANNQPFTDTDANTFEAFAIFCGLGIHNTQLYESACKLMAKQSVALECLSYHATASHDDTERLRRDDIPSSEYYNLYSYTFNDFPMTDSDTCKATIRMFLELKLVSQFHIPYPVLCRWVLSVKKNYRPVKYHNWRHAFNVAQTMFTVLTTGRMGQFLDDLDILGLVVACLCHDLDHRGTNNAFQQLTASPLAVLYSTSTMEHHHFDQCVMILSSEGNNIFQDLSADHYRKVMKIVEKSILSTDLAMYFRKKDRFIELVEDGEISWQGDDKKDLLGGMMMTACDVAAISKPWEIQHKIAKLVADEFFDQGDLEKEQLNTQPQAMMDREKKDELPKMQLSFIDVICTPLYGVLSETFPWLRPLLDGVQRNRRNWQDLAEKVDMGLTWIDYDVIENPVEEFTKDTEPEDIDFVVQNLNCSTAETEQESVNRRNKSKWKLTRLFRESSQLRKSTSLQSKASSSEVSSPQNRQNEMGPGPPTAAHASTAPNLPPVLASTSNYKSAQVAGSTNSVPTNPSTSKTTLPASSSPQTTMNNSQTPTKKNNCMIS</sequence>
<dbReference type="PANTHER" id="PTHR11347">
    <property type="entry name" value="CYCLIC NUCLEOTIDE PHOSPHODIESTERASE"/>
    <property type="match status" value="1"/>
</dbReference>
<evidence type="ECO:0000313" key="12">
    <source>
        <dbReference type="Proteomes" id="UP000198287"/>
    </source>
</evidence>
<feature type="compositionally biased region" description="Polar residues" evidence="9">
    <location>
        <begin position="1044"/>
        <end position="1069"/>
    </location>
</feature>
<feature type="binding site" evidence="7">
    <location>
        <position position="697"/>
    </location>
    <ligand>
        <name>Zn(2+)</name>
        <dbReference type="ChEBI" id="CHEBI:29105"/>
        <label>1</label>
    </ligand>
</feature>
<feature type="compositionally biased region" description="Low complexity" evidence="9">
    <location>
        <begin position="1029"/>
        <end position="1043"/>
    </location>
</feature>
<evidence type="ECO:0000256" key="3">
    <source>
        <dbReference type="ARBA" id="ARBA00022723"/>
    </source>
</evidence>
<feature type="binding site" evidence="6">
    <location>
        <position position="697"/>
    </location>
    <ligand>
        <name>AMP</name>
        <dbReference type="ChEBI" id="CHEBI:456215"/>
    </ligand>
</feature>
<dbReference type="Pfam" id="PF00233">
    <property type="entry name" value="PDEase_I"/>
    <property type="match status" value="1"/>
</dbReference>
<dbReference type="SUPFAM" id="SSF109604">
    <property type="entry name" value="HD-domain/PDEase-like"/>
    <property type="match status" value="1"/>
</dbReference>
<dbReference type="SUPFAM" id="SSF55781">
    <property type="entry name" value="GAF domain-like"/>
    <property type="match status" value="2"/>
</dbReference>
<evidence type="ECO:0000256" key="2">
    <source>
        <dbReference type="ARBA" id="ARBA00022535"/>
    </source>
</evidence>
<feature type="binding site" evidence="7">
    <location>
        <position position="696"/>
    </location>
    <ligand>
        <name>Zn(2+)</name>
        <dbReference type="ChEBI" id="CHEBI:29105"/>
        <label>1</label>
    </ligand>
</feature>
<dbReference type="GO" id="GO:0004114">
    <property type="term" value="F:3',5'-cyclic-nucleotide phosphodiesterase activity"/>
    <property type="evidence" value="ECO:0007669"/>
    <property type="project" value="InterPro"/>
</dbReference>
<dbReference type="InterPro" id="IPR023088">
    <property type="entry name" value="PDEase"/>
</dbReference>
<evidence type="ECO:0000259" key="10">
    <source>
        <dbReference type="PROSITE" id="PS51845"/>
    </source>
</evidence>
<feature type="compositionally biased region" description="Low complexity" evidence="9">
    <location>
        <begin position="973"/>
        <end position="983"/>
    </location>
</feature>
<feature type="binding site" evidence="6">
    <location>
        <position position="807"/>
    </location>
    <ligand>
        <name>AMP</name>
        <dbReference type="ChEBI" id="CHEBI:456215"/>
    </ligand>
</feature>
<evidence type="ECO:0000313" key="11">
    <source>
        <dbReference type="EMBL" id="OXA53169.1"/>
    </source>
</evidence>